<feature type="chain" id="PRO_5014727503" evidence="1">
    <location>
        <begin position="25"/>
        <end position="140"/>
    </location>
</feature>
<accession>A0A2M4C6I9</accession>
<evidence type="ECO:0000313" key="2">
    <source>
        <dbReference type="EMBL" id="MBW60952.1"/>
    </source>
</evidence>
<feature type="signal peptide" evidence="1">
    <location>
        <begin position="1"/>
        <end position="24"/>
    </location>
</feature>
<keyword evidence="1" id="KW-0732">Signal</keyword>
<protein>
    <submittedName>
        <fullName evidence="2">Putative secreted protein</fullName>
    </submittedName>
</protein>
<organism evidence="2">
    <name type="scientific">Anopheles marajoara</name>
    <dbReference type="NCBI Taxonomy" id="58244"/>
    <lineage>
        <taxon>Eukaryota</taxon>
        <taxon>Metazoa</taxon>
        <taxon>Ecdysozoa</taxon>
        <taxon>Arthropoda</taxon>
        <taxon>Hexapoda</taxon>
        <taxon>Insecta</taxon>
        <taxon>Pterygota</taxon>
        <taxon>Neoptera</taxon>
        <taxon>Endopterygota</taxon>
        <taxon>Diptera</taxon>
        <taxon>Nematocera</taxon>
        <taxon>Culicoidea</taxon>
        <taxon>Culicidae</taxon>
        <taxon>Anophelinae</taxon>
        <taxon>Anopheles</taxon>
    </lineage>
</organism>
<dbReference type="EMBL" id="GGFJ01011811">
    <property type="protein sequence ID" value="MBW60952.1"/>
    <property type="molecule type" value="Transcribed_RNA"/>
</dbReference>
<proteinExistence type="predicted"/>
<sequence>MLRYELNLLLESLAWWFAFSPARAVFPKGRHPGFLHCRTFCLFLDLEREFPSAVLRSTLRLSPVAARVVILRGLWRLFLATSHHYRLILGFAMQTVQYTPHRQCLRHLQLLSHRTGVRCGASSKHRIRPFAPCSSPASSH</sequence>
<reference evidence="2" key="1">
    <citation type="submission" date="2018-01" db="EMBL/GenBank/DDBJ databases">
        <title>An insight into the sialome of Amazonian anophelines.</title>
        <authorList>
            <person name="Ribeiro J.M."/>
            <person name="Scarpassa V."/>
            <person name="Calvo E."/>
        </authorList>
    </citation>
    <scope>NUCLEOTIDE SEQUENCE</scope>
    <source>
        <tissue evidence="2">Salivary glands</tissue>
    </source>
</reference>
<name>A0A2M4C6I9_9DIPT</name>
<evidence type="ECO:0000256" key="1">
    <source>
        <dbReference type="SAM" id="SignalP"/>
    </source>
</evidence>
<dbReference type="AlphaFoldDB" id="A0A2M4C6I9"/>